<comment type="caution">
    <text evidence="1">The sequence shown here is derived from an EMBL/GenBank/DDBJ whole genome shotgun (WGS) entry which is preliminary data.</text>
</comment>
<dbReference type="PANTHER" id="PTHR36960:SF1">
    <property type="entry name" value="SI:DKEY-32E6.3"/>
    <property type="match status" value="1"/>
</dbReference>
<gene>
    <name evidence="1" type="ORF">PCOR1329_LOCUS63599</name>
</gene>
<name>A0ABN9W6Q2_9DINO</name>
<accession>A0ABN9W6Q2</accession>
<dbReference type="EMBL" id="CAUYUJ010018078">
    <property type="protein sequence ID" value="CAK0880465.1"/>
    <property type="molecule type" value="Genomic_DNA"/>
</dbReference>
<protein>
    <submittedName>
        <fullName evidence="1">Uncharacterized protein</fullName>
    </submittedName>
</protein>
<dbReference type="PANTHER" id="PTHR36960">
    <property type="entry name" value="SI:DKEY-32E6.3"/>
    <property type="match status" value="1"/>
</dbReference>
<proteinExistence type="predicted"/>
<reference evidence="1" key="1">
    <citation type="submission" date="2023-10" db="EMBL/GenBank/DDBJ databases">
        <authorList>
            <person name="Chen Y."/>
            <person name="Shah S."/>
            <person name="Dougan E. K."/>
            <person name="Thang M."/>
            <person name="Chan C."/>
        </authorList>
    </citation>
    <scope>NUCLEOTIDE SEQUENCE [LARGE SCALE GENOMIC DNA]</scope>
</reference>
<dbReference type="Proteomes" id="UP001189429">
    <property type="component" value="Unassembled WGS sequence"/>
</dbReference>
<evidence type="ECO:0000313" key="2">
    <source>
        <dbReference type="Proteomes" id="UP001189429"/>
    </source>
</evidence>
<organism evidence="1 2">
    <name type="scientific">Prorocentrum cordatum</name>
    <dbReference type="NCBI Taxonomy" id="2364126"/>
    <lineage>
        <taxon>Eukaryota</taxon>
        <taxon>Sar</taxon>
        <taxon>Alveolata</taxon>
        <taxon>Dinophyceae</taxon>
        <taxon>Prorocentrales</taxon>
        <taxon>Prorocentraceae</taxon>
        <taxon>Prorocentrum</taxon>
    </lineage>
</organism>
<evidence type="ECO:0000313" key="1">
    <source>
        <dbReference type="EMBL" id="CAK0880465.1"/>
    </source>
</evidence>
<keyword evidence="2" id="KW-1185">Reference proteome</keyword>
<sequence>MALPDGTVGFLVPGFLRLIRELHEGGREFSVAFRTFGSDLPAVARDWNRFCDGQHPLHPGFELPGRRLDLCQKDSFGYLWRGGFTWTDEGTQVEQIALVLGTSELAPGTNSQGWGTTSAQAALEWYEAMGPNRGEILRGTAAIQQFFDEAASAGRTVGTRECYPHWASCSWKTGGKLHFVDTARPPQYHALFLDDNIGKRGIIDIRATRSVDNAAHVMTPEEALGAYMVSVEPLRVMSDDAYLANKVAEAEAELDRRIAANIDP</sequence>